<evidence type="ECO:0000313" key="1">
    <source>
        <dbReference type="EMBL" id="GAH43888.1"/>
    </source>
</evidence>
<accession>X1HF08</accession>
<reference evidence="1" key="1">
    <citation type="journal article" date="2014" name="Front. Microbiol.">
        <title>High frequency of phylogenetically diverse reductive dehalogenase-homologous genes in deep subseafloor sedimentary metagenomes.</title>
        <authorList>
            <person name="Kawai M."/>
            <person name="Futagami T."/>
            <person name="Toyoda A."/>
            <person name="Takaki Y."/>
            <person name="Nishi S."/>
            <person name="Hori S."/>
            <person name="Arai W."/>
            <person name="Tsubouchi T."/>
            <person name="Morono Y."/>
            <person name="Uchiyama I."/>
            <person name="Ito T."/>
            <person name="Fujiyama A."/>
            <person name="Inagaki F."/>
            <person name="Takami H."/>
        </authorList>
    </citation>
    <scope>NUCLEOTIDE SEQUENCE</scope>
    <source>
        <strain evidence="1">Expedition CK06-06</strain>
    </source>
</reference>
<dbReference type="AlphaFoldDB" id="X1HF08"/>
<name>X1HF08_9ZZZZ</name>
<dbReference type="EMBL" id="BARU01012688">
    <property type="protein sequence ID" value="GAH43888.1"/>
    <property type="molecule type" value="Genomic_DNA"/>
</dbReference>
<proteinExistence type="predicted"/>
<organism evidence="1">
    <name type="scientific">marine sediment metagenome</name>
    <dbReference type="NCBI Taxonomy" id="412755"/>
    <lineage>
        <taxon>unclassified sequences</taxon>
        <taxon>metagenomes</taxon>
        <taxon>ecological metagenomes</taxon>
    </lineage>
</organism>
<protein>
    <submittedName>
        <fullName evidence="1">Uncharacterized protein</fullName>
    </submittedName>
</protein>
<gene>
    <name evidence="1" type="ORF">S03H2_23272</name>
</gene>
<comment type="caution">
    <text evidence="1">The sequence shown here is derived from an EMBL/GenBank/DDBJ whole genome shotgun (WGS) entry which is preliminary data.</text>
</comment>
<feature type="non-terminal residue" evidence="1">
    <location>
        <position position="1"/>
    </location>
</feature>
<sequence>SENYKKLAECAAENLGSNYPNTTEDHIKWLNMCAMETSEDDVVGEINHCLDMV</sequence>